<dbReference type="AlphaFoldDB" id="A0A377ZRP3"/>
<reference evidence="1 2" key="1">
    <citation type="submission" date="2018-06" db="EMBL/GenBank/DDBJ databases">
        <authorList>
            <consortium name="Pathogen Informatics"/>
            <person name="Doyle S."/>
        </authorList>
    </citation>
    <scope>NUCLEOTIDE SEQUENCE [LARGE SCALE GENOMIC DNA]</scope>
    <source>
        <strain evidence="1 2">NCTC5053</strain>
    </source>
</reference>
<gene>
    <name evidence="1" type="ORF">NCTC5053_00502</name>
</gene>
<dbReference type="PANTHER" id="PTHR35370">
    <property type="entry name" value="CYTOPLASMIC PROTEIN-RELATED-RELATED"/>
    <property type="match status" value="1"/>
</dbReference>
<dbReference type="EMBL" id="UGMN01000004">
    <property type="protein sequence ID" value="STU82698.1"/>
    <property type="molecule type" value="Genomic_DNA"/>
</dbReference>
<evidence type="ECO:0000313" key="2">
    <source>
        <dbReference type="Proteomes" id="UP000254387"/>
    </source>
</evidence>
<dbReference type="PANTHER" id="PTHR35370:SF4">
    <property type="entry name" value="TYPE VI SECRETION SYSTEM BASEPLATE SUBUNIT TSSF"/>
    <property type="match status" value="1"/>
</dbReference>
<organism evidence="1 2">
    <name type="scientific">Klebsiella pneumoniae</name>
    <dbReference type="NCBI Taxonomy" id="573"/>
    <lineage>
        <taxon>Bacteria</taxon>
        <taxon>Pseudomonadati</taxon>
        <taxon>Pseudomonadota</taxon>
        <taxon>Gammaproteobacteria</taxon>
        <taxon>Enterobacterales</taxon>
        <taxon>Enterobacteriaceae</taxon>
        <taxon>Klebsiella/Raoultella group</taxon>
        <taxon>Klebsiella</taxon>
        <taxon>Klebsiella pneumoniae complex</taxon>
    </lineage>
</organism>
<name>A0A377ZRP3_KLEPN</name>
<dbReference type="InterPro" id="IPR010272">
    <property type="entry name" value="T6SS_TssF"/>
</dbReference>
<accession>A0A377ZRP3</accession>
<sequence>MRHDAADYYYHTRVRRGPSGLYNTWLIVGGEAFDNHTVPEDESLSLTLTGTNGQLPRRALQSTVLDTVMKTTSASIAVRNLCAPTLPCYPPARTVFTGGC</sequence>
<protein>
    <submittedName>
        <fullName evidence="1">Protein ImpG/VasA</fullName>
    </submittedName>
</protein>
<proteinExistence type="predicted"/>
<dbReference type="Pfam" id="PF05947">
    <property type="entry name" value="T6SS_TssF"/>
    <property type="match status" value="1"/>
</dbReference>
<dbReference type="Proteomes" id="UP000254387">
    <property type="component" value="Unassembled WGS sequence"/>
</dbReference>
<evidence type="ECO:0000313" key="1">
    <source>
        <dbReference type="EMBL" id="STU82698.1"/>
    </source>
</evidence>